<comment type="caution">
    <text evidence="7">The sequence shown here is derived from an EMBL/GenBank/DDBJ whole genome shotgun (WGS) entry which is preliminary data.</text>
</comment>
<dbReference type="InterPro" id="IPR015943">
    <property type="entry name" value="WD40/YVTN_repeat-like_dom_sf"/>
</dbReference>
<keyword evidence="2" id="KW-0677">Repeat</keyword>
<dbReference type="SMART" id="SM00320">
    <property type="entry name" value="WD40"/>
    <property type="match status" value="1"/>
</dbReference>
<gene>
    <name evidence="7" type="ORF">C1H46_000920</name>
</gene>
<dbReference type="Gene3D" id="2.130.10.10">
    <property type="entry name" value="YVTN repeat-like/Quinoprotein amine dehydrogenase"/>
    <property type="match status" value="1"/>
</dbReference>
<dbReference type="PROSITE" id="PS50089">
    <property type="entry name" value="ZF_RING_2"/>
    <property type="match status" value="1"/>
</dbReference>
<proteinExistence type="predicted"/>
<feature type="domain" description="RING-type" evidence="6">
    <location>
        <begin position="898"/>
        <end position="945"/>
    </location>
</feature>
<keyword evidence="1 4" id="KW-0853">WD repeat</keyword>
<dbReference type="PROSITE" id="PS00678">
    <property type="entry name" value="WD_REPEATS_1"/>
    <property type="match status" value="1"/>
</dbReference>
<dbReference type="SUPFAM" id="SSF50978">
    <property type="entry name" value="WD40 repeat-like"/>
    <property type="match status" value="1"/>
</dbReference>
<dbReference type="Pfam" id="PF25066">
    <property type="entry name" value="TPR_VPS8_2"/>
    <property type="match status" value="1"/>
</dbReference>
<dbReference type="InterPro" id="IPR001680">
    <property type="entry name" value="WD40_rpt"/>
</dbReference>
<evidence type="ECO:0000256" key="4">
    <source>
        <dbReference type="PROSITE-ProRule" id="PRU00221"/>
    </source>
</evidence>
<dbReference type="STRING" id="106549.A0A540NRV6"/>
<dbReference type="InterPro" id="IPR001841">
    <property type="entry name" value="Znf_RING"/>
</dbReference>
<evidence type="ECO:0000313" key="8">
    <source>
        <dbReference type="Proteomes" id="UP000315295"/>
    </source>
</evidence>
<keyword evidence="8" id="KW-1185">Reference proteome</keyword>
<dbReference type="AlphaFoldDB" id="A0A540NRV6"/>
<feature type="compositionally biased region" description="Basic residues" evidence="5">
    <location>
        <begin position="947"/>
        <end position="956"/>
    </location>
</feature>
<dbReference type="InterPro" id="IPR036322">
    <property type="entry name" value="WD40_repeat_dom_sf"/>
</dbReference>
<feature type="region of interest" description="Disordered" evidence="5">
    <location>
        <begin position="99"/>
        <end position="141"/>
    </location>
</feature>
<dbReference type="InterPro" id="IPR045111">
    <property type="entry name" value="Vps41/Vps8"/>
</dbReference>
<evidence type="ECO:0000256" key="2">
    <source>
        <dbReference type="ARBA" id="ARBA00022737"/>
    </source>
</evidence>
<accession>A0A540NRV6</accession>
<dbReference type="EMBL" id="VIEB01000011">
    <property type="protein sequence ID" value="TQE13353.1"/>
    <property type="molecule type" value="Genomic_DNA"/>
</dbReference>
<dbReference type="InterPro" id="IPR019775">
    <property type="entry name" value="WD40_repeat_CS"/>
</dbReference>
<dbReference type="PROSITE" id="PS50082">
    <property type="entry name" value="WD_REPEATS_2"/>
    <property type="match status" value="1"/>
</dbReference>
<feature type="compositionally biased region" description="Basic and acidic residues" evidence="5">
    <location>
        <begin position="178"/>
        <end position="192"/>
    </location>
</feature>
<keyword evidence="3" id="KW-0862">Zinc</keyword>
<feature type="region of interest" description="Disordered" evidence="5">
    <location>
        <begin position="155"/>
        <end position="208"/>
    </location>
</feature>
<feature type="repeat" description="WD" evidence="4">
    <location>
        <begin position="358"/>
        <end position="392"/>
    </location>
</feature>
<name>A0A540NRV6_MALBA</name>
<keyword evidence="3" id="KW-0863">Zinc-finger</keyword>
<sequence length="1105" mass="120443">MTTNAKFGAALAAAAAAAASRLMPTPHATAIKSRRSAGSGVIQKVLESSELDDNSVVSFNSNGDTNAIGWEVIRTNSNELQVDFGGELLRNGGVLKSENELEQASQVDEASAGNAVEEEKNVSSSYENLTNLDANDVKDTEFSKNDEVVEECKQEIQDLDDNSPCSKESDTEDNEGCGDGKDDGGGGKESKDNNGNIGNGSDIDDDEELGSSITQLVEERIGELESRWMSKKAEKKLRKPLEIAEELEKKQASTALHWEEGAAAQPMRLEGVRRGSTTLGYFNVDVNNPITRTLSSPALRRDHGSPQVLAVHSNYIAIGMARGSTLVIPSKYSAHNADNMDAKMLILGLQGERSYAAVTSLCFNQQGDLLLAGYADGHITVWDVQRASAAKVITGEHTTPVVHTLFLGQDSQVTHQFKAVAGDSKGLVLLHYSSVVPLLNRFSIKTQCLLDGQNTGTVLSASPLLFDEFSGGALLSSQGSGAVSGSSIGGMMGGMVGGDAGWKLFNEGSSLVEEGVVVFVTHHTVLVVRLTPTLEVYARLSKPVGGSGGFYALYCLEIVLYMVNSSHILSKLRSHPISLFLHLKTVIEVHLSGTLIFSSLTRDDHVRVKDKSKAVEAYLERISDFPKLLYSNPVNVTDDMIELYLLLCQCERNSVLKFLETFDSYRVEHGLFLCQIYGITDAASFLLERVGDVSSALLLTLSTLGDKFIKLDTAVASLVNDINSILHACIGLCQRNTHHLNPDESEALWFRLLDSFCDPLTDPFDAGTVSKGDVKTTVAESLDSEEDEMASIIRWRISNLHKGFHILRKLFSQFIKEIVEGMIGYVRVQTIMSKLFSDNGSQEFGDFKFTILGMLSTYGFERRILDTAKSLIEDDTFYTMSILKKGASHGYAPRSQICCSCDCLLDKNSSSYIRIFNCGHATHLQCEALDNGASSSSSSSGCPICMPRKKSQRSRSKSVLPDKSIVKEFLSRTQQTYGTTAHPQASSASENTYSFQQISRFDILTNLQRGRGLVEIDNMPQLRLAPLAVYHEKVQKGTVLSPAESSTDLLRNKVKPSNSGILKQGEDRQAMTLLPCKQLTTIVELEICGGCKITGIFFFTVLAEF</sequence>
<dbReference type="Pfam" id="PF23410">
    <property type="entry name" value="Beta-prop_VPS8"/>
    <property type="match status" value="1"/>
</dbReference>
<feature type="compositionally biased region" description="Polar residues" evidence="5">
    <location>
        <begin position="122"/>
        <end position="133"/>
    </location>
</feature>
<reference evidence="7 8" key="1">
    <citation type="journal article" date="2019" name="G3 (Bethesda)">
        <title>Sequencing of a Wild Apple (Malus baccata) Genome Unravels the Differences Between Cultivated and Wild Apple Species Regarding Disease Resistance and Cold Tolerance.</title>
        <authorList>
            <person name="Chen X."/>
        </authorList>
    </citation>
    <scope>NUCLEOTIDE SEQUENCE [LARGE SCALE GENOMIC DNA]</scope>
    <source>
        <strain evidence="8">cv. Shandingzi</strain>
        <tissue evidence="7">Leaves</tissue>
    </source>
</reference>
<dbReference type="GO" id="GO:0005770">
    <property type="term" value="C:late endosome"/>
    <property type="evidence" value="ECO:0007669"/>
    <property type="project" value="TreeGrafter"/>
</dbReference>
<dbReference type="GO" id="GO:0034058">
    <property type="term" value="P:endosomal vesicle fusion"/>
    <property type="evidence" value="ECO:0007669"/>
    <property type="project" value="TreeGrafter"/>
</dbReference>
<dbReference type="InterPro" id="IPR059070">
    <property type="entry name" value="TPR_VPS8_2"/>
</dbReference>
<feature type="region of interest" description="Disordered" evidence="5">
    <location>
        <begin position="934"/>
        <end position="960"/>
    </location>
</feature>
<keyword evidence="3" id="KW-0479">Metal-binding</keyword>
<dbReference type="GO" id="GO:0008270">
    <property type="term" value="F:zinc ion binding"/>
    <property type="evidence" value="ECO:0007669"/>
    <property type="project" value="UniProtKB-KW"/>
</dbReference>
<dbReference type="PANTHER" id="PTHR12616:SF8">
    <property type="entry name" value="VACUOLAR PROTEIN SORTING-ASSOCIATED PROTEIN 8 HOMOLOG"/>
    <property type="match status" value="1"/>
</dbReference>
<dbReference type="Proteomes" id="UP000315295">
    <property type="component" value="Unassembled WGS sequence"/>
</dbReference>
<dbReference type="GO" id="GO:0030897">
    <property type="term" value="C:HOPS complex"/>
    <property type="evidence" value="ECO:0007669"/>
    <property type="project" value="TreeGrafter"/>
</dbReference>
<evidence type="ECO:0000259" key="6">
    <source>
        <dbReference type="PROSITE" id="PS50089"/>
    </source>
</evidence>
<protein>
    <recommendedName>
        <fullName evidence="6">RING-type domain-containing protein</fullName>
    </recommendedName>
</protein>
<evidence type="ECO:0000313" key="7">
    <source>
        <dbReference type="EMBL" id="TQE13353.1"/>
    </source>
</evidence>
<evidence type="ECO:0000256" key="1">
    <source>
        <dbReference type="ARBA" id="ARBA00022574"/>
    </source>
</evidence>
<dbReference type="GO" id="GO:0006623">
    <property type="term" value="P:protein targeting to vacuole"/>
    <property type="evidence" value="ECO:0007669"/>
    <property type="project" value="InterPro"/>
</dbReference>
<dbReference type="PANTHER" id="PTHR12616">
    <property type="entry name" value="VACUOLAR PROTEIN SORTING VPS41"/>
    <property type="match status" value="1"/>
</dbReference>
<evidence type="ECO:0000256" key="5">
    <source>
        <dbReference type="SAM" id="MobiDB-lite"/>
    </source>
</evidence>
<organism evidence="7 8">
    <name type="scientific">Malus baccata</name>
    <name type="common">Siberian crab apple</name>
    <name type="synonym">Pyrus baccata</name>
    <dbReference type="NCBI Taxonomy" id="106549"/>
    <lineage>
        <taxon>Eukaryota</taxon>
        <taxon>Viridiplantae</taxon>
        <taxon>Streptophyta</taxon>
        <taxon>Embryophyta</taxon>
        <taxon>Tracheophyta</taxon>
        <taxon>Spermatophyta</taxon>
        <taxon>Magnoliopsida</taxon>
        <taxon>eudicotyledons</taxon>
        <taxon>Gunneridae</taxon>
        <taxon>Pentapetalae</taxon>
        <taxon>rosids</taxon>
        <taxon>fabids</taxon>
        <taxon>Rosales</taxon>
        <taxon>Rosaceae</taxon>
        <taxon>Amygdaloideae</taxon>
        <taxon>Maleae</taxon>
        <taxon>Malus</taxon>
    </lineage>
</organism>
<evidence type="ECO:0000256" key="3">
    <source>
        <dbReference type="PROSITE-ProRule" id="PRU00175"/>
    </source>
</evidence>